<protein>
    <submittedName>
        <fullName evidence="3">Uncharacterized protein</fullName>
    </submittedName>
</protein>
<proteinExistence type="predicted"/>
<feature type="coiled-coil region" evidence="1">
    <location>
        <begin position="46"/>
        <end position="87"/>
    </location>
</feature>
<feature type="transmembrane region" description="Helical" evidence="2">
    <location>
        <begin position="6"/>
        <end position="26"/>
    </location>
</feature>
<evidence type="ECO:0000256" key="2">
    <source>
        <dbReference type="SAM" id="Phobius"/>
    </source>
</evidence>
<evidence type="ECO:0000313" key="4">
    <source>
        <dbReference type="Proteomes" id="UP000650466"/>
    </source>
</evidence>
<dbReference type="EMBL" id="JACVVD010000002">
    <property type="protein sequence ID" value="MBD0379885.1"/>
    <property type="molecule type" value="Genomic_DNA"/>
</dbReference>
<gene>
    <name evidence="3" type="ORF">ICC18_07150</name>
</gene>
<dbReference type="Proteomes" id="UP000650466">
    <property type="component" value="Unassembled WGS sequence"/>
</dbReference>
<evidence type="ECO:0000256" key="1">
    <source>
        <dbReference type="SAM" id="Coils"/>
    </source>
</evidence>
<reference evidence="3" key="1">
    <citation type="submission" date="2020-09" db="EMBL/GenBank/DDBJ databases">
        <title>Draft Genome Sequence of Paenibacillus sp. WST5.</title>
        <authorList>
            <person name="Bao Z."/>
        </authorList>
    </citation>
    <scope>NUCLEOTIDE SEQUENCE</scope>
    <source>
        <strain evidence="3">WST5</strain>
    </source>
</reference>
<keyword evidence="2" id="KW-0472">Membrane</keyword>
<dbReference type="AlphaFoldDB" id="A0A926QHV3"/>
<organism evidence="3 4">
    <name type="scientific">Paenibacillus sedimenti</name>
    <dbReference type="NCBI Taxonomy" id="2770274"/>
    <lineage>
        <taxon>Bacteria</taxon>
        <taxon>Bacillati</taxon>
        <taxon>Bacillota</taxon>
        <taxon>Bacilli</taxon>
        <taxon>Bacillales</taxon>
        <taxon>Paenibacillaceae</taxon>
        <taxon>Paenibacillus</taxon>
    </lineage>
</organism>
<accession>A0A926QHV3</accession>
<sequence length="228" mass="26370">MGRKVIFIIFLIIICTSLVVNIRFYYNIHNFKGSAMQMNNSLEQSVKQLSDKLSNTNLIIENLKSESENLKNNNAEIIGKLHALETDSAMRLEDETNIKKIYKIIDSLPEVSKKLAFIKELRNEKGIYYLVLDYVNWFSGDDAKKAAKEDNNPNAASLSNNFYIRNERVENDKVVLGNDAMIYELNGAMLKYIEFNEFTSEKSNTTNRLFNILFVSDKLILLEEQYRP</sequence>
<comment type="caution">
    <text evidence="3">The sequence shown here is derived from an EMBL/GenBank/DDBJ whole genome shotgun (WGS) entry which is preliminary data.</text>
</comment>
<keyword evidence="2" id="KW-0812">Transmembrane</keyword>
<keyword evidence="1" id="KW-0175">Coiled coil</keyword>
<keyword evidence="4" id="KW-1185">Reference proteome</keyword>
<name>A0A926QHV3_9BACL</name>
<dbReference type="RefSeq" id="WP_188173666.1">
    <property type="nucleotide sequence ID" value="NZ_JACVVD010000002.1"/>
</dbReference>
<keyword evidence="2" id="KW-1133">Transmembrane helix</keyword>
<evidence type="ECO:0000313" key="3">
    <source>
        <dbReference type="EMBL" id="MBD0379885.1"/>
    </source>
</evidence>